<evidence type="ECO:0000256" key="11">
    <source>
        <dbReference type="ARBA" id="ARBA00022842"/>
    </source>
</evidence>
<keyword evidence="13" id="KW-0564">Palmitate</keyword>
<dbReference type="SUPFAM" id="SSF143631">
    <property type="entry name" value="ApbE-like"/>
    <property type="match status" value="1"/>
</dbReference>
<dbReference type="FunFam" id="3.10.520.10:FF:000001">
    <property type="entry name" value="FAD:protein FMN transferase"/>
    <property type="match status" value="1"/>
</dbReference>
<evidence type="ECO:0000256" key="6">
    <source>
        <dbReference type="ARBA" id="ARBA00022630"/>
    </source>
</evidence>
<evidence type="ECO:0000256" key="8">
    <source>
        <dbReference type="ARBA" id="ARBA00022723"/>
    </source>
</evidence>
<evidence type="ECO:0000256" key="2">
    <source>
        <dbReference type="ARBA" id="ARBA00011955"/>
    </source>
</evidence>
<evidence type="ECO:0000256" key="19">
    <source>
        <dbReference type="PIRSR" id="PIRSR006268-2"/>
    </source>
</evidence>
<feature type="binding site" evidence="19">
    <location>
        <position position="312"/>
    </location>
    <ligand>
        <name>Mg(2+)</name>
        <dbReference type="ChEBI" id="CHEBI:18420"/>
    </ligand>
</feature>
<evidence type="ECO:0000256" key="4">
    <source>
        <dbReference type="ARBA" id="ARBA00022475"/>
    </source>
</evidence>
<dbReference type="InterPro" id="IPR003374">
    <property type="entry name" value="ApbE-like_sf"/>
</dbReference>
<dbReference type="EC" id="2.7.1.180" evidence="2 18"/>
<evidence type="ECO:0000256" key="1">
    <source>
        <dbReference type="ARBA" id="ARBA00008282"/>
    </source>
</evidence>
<keyword evidence="9" id="KW-0732">Signal</keyword>
<keyword evidence="22" id="KW-1185">Reference proteome</keyword>
<evidence type="ECO:0000256" key="5">
    <source>
        <dbReference type="ARBA" id="ARBA00022519"/>
    </source>
</evidence>
<keyword evidence="14 20" id="KW-0449">Lipoprotein</keyword>
<comment type="subcellular location">
    <subcellularLocation>
        <location evidence="17 20">Cell inner membrane</location>
        <topology evidence="17 20">Lipid-anchor</topology>
        <orientation evidence="17 20">Periplasmic side</orientation>
    </subcellularLocation>
</comment>
<evidence type="ECO:0000256" key="20">
    <source>
        <dbReference type="RuleBase" id="RU363002"/>
    </source>
</evidence>
<accession>A0A9E8HLW4</accession>
<evidence type="ECO:0000313" key="22">
    <source>
        <dbReference type="Proteomes" id="UP001164472"/>
    </source>
</evidence>
<evidence type="ECO:0000256" key="18">
    <source>
        <dbReference type="PIRNR" id="PIRNR006268"/>
    </source>
</evidence>
<keyword evidence="6 18" id="KW-0285">Flavoprotein</keyword>
<dbReference type="Gene3D" id="3.10.520.10">
    <property type="entry name" value="ApbE-like domains"/>
    <property type="match status" value="1"/>
</dbReference>
<dbReference type="RefSeq" id="WP_251811741.1">
    <property type="nucleotide sequence ID" value="NZ_CP101527.1"/>
</dbReference>
<dbReference type="Proteomes" id="UP001164472">
    <property type="component" value="Chromosome"/>
</dbReference>
<keyword evidence="5 20" id="KW-0997">Cell inner membrane</keyword>
<evidence type="ECO:0000256" key="13">
    <source>
        <dbReference type="ARBA" id="ARBA00023139"/>
    </source>
</evidence>
<dbReference type="GO" id="GO:0016740">
    <property type="term" value="F:transferase activity"/>
    <property type="evidence" value="ECO:0007669"/>
    <property type="project" value="UniProtKB-UniRule"/>
</dbReference>
<comment type="cofactor">
    <cofactor evidence="19">
        <name>Mg(2+)</name>
        <dbReference type="ChEBI" id="CHEBI:18420"/>
    </cofactor>
    <cofactor evidence="19">
        <name>Mn(2+)</name>
        <dbReference type="ChEBI" id="CHEBI:29035"/>
    </cofactor>
    <text evidence="19">Magnesium. Can also use manganese.</text>
</comment>
<comment type="catalytic activity">
    <reaction evidence="16 18 20">
        <text>L-threonyl-[protein] + FAD = FMN-L-threonyl-[protein] + AMP + H(+)</text>
        <dbReference type="Rhea" id="RHEA:36847"/>
        <dbReference type="Rhea" id="RHEA-COMP:11060"/>
        <dbReference type="Rhea" id="RHEA-COMP:11061"/>
        <dbReference type="ChEBI" id="CHEBI:15378"/>
        <dbReference type="ChEBI" id="CHEBI:30013"/>
        <dbReference type="ChEBI" id="CHEBI:57692"/>
        <dbReference type="ChEBI" id="CHEBI:74257"/>
        <dbReference type="ChEBI" id="CHEBI:456215"/>
        <dbReference type="EC" id="2.7.1.180"/>
    </reaction>
</comment>
<gene>
    <name evidence="21" type="ORF">NNL22_08025</name>
</gene>
<evidence type="ECO:0000256" key="14">
    <source>
        <dbReference type="ARBA" id="ARBA00023288"/>
    </source>
</evidence>
<evidence type="ECO:0000256" key="16">
    <source>
        <dbReference type="ARBA" id="ARBA00048540"/>
    </source>
</evidence>
<dbReference type="InterPro" id="IPR024932">
    <property type="entry name" value="ApbE"/>
</dbReference>
<dbReference type="PROSITE" id="PS51257">
    <property type="entry name" value="PROKAR_LIPOPROTEIN"/>
    <property type="match status" value="1"/>
</dbReference>
<reference evidence="21" key="1">
    <citation type="submission" date="2022-07" db="EMBL/GenBank/DDBJ databases">
        <title>Alkalimarinus sp. nov., isolated from gut of a Alitta virens.</title>
        <authorList>
            <person name="Yang A.I."/>
            <person name="Shin N.-R."/>
        </authorList>
    </citation>
    <scope>NUCLEOTIDE SEQUENCE</scope>
    <source>
        <strain evidence="21">FA028</strain>
    </source>
</reference>
<keyword evidence="7 18" id="KW-0808">Transferase</keyword>
<comment type="function">
    <text evidence="20">Flavin transferase that catalyzes the transfer of the FMN moiety of FAD and its covalent binding to the hydroxyl group of a threonine residue in a target flavoprotein.</text>
</comment>
<dbReference type="AlphaFoldDB" id="A0A9E8HLW4"/>
<evidence type="ECO:0000313" key="21">
    <source>
        <dbReference type="EMBL" id="UZW76517.1"/>
    </source>
</evidence>
<keyword evidence="12" id="KW-0472">Membrane</keyword>
<name>A0A9E8HLW4_9ALTE</name>
<dbReference type="EMBL" id="CP101527">
    <property type="protein sequence ID" value="UZW76517.1"/>
    <property type="molecule type" value="Genomic_DNA"/>
</dbReference>
<dbReference type="PIRSF" id="PIRSF006268">
    <property type="entry name" value="ApbE"/>
    <property type="match status" value="1"/>
</dbReference>
<keyword evidence="8 18" id="KW-0479">Metal-binding</keyword>
<proteinExistence type="inferred from homology"/>
<evidence type="ECO:0000256" key="7">
    <source>
        <dbReference type="ARBA" id="ARBA00022679"/>
    </source>
</evidence>
<evidence type="ECO:0000256" key="9">
    <source>
        <dbReference type="ARBA" id="ARBA00022729"/>
    </source>
</evidence>
<feature type="binding site" evidence="19">
    <location>
        <position position="194"/>
    </location>
    <ligand>
        <name>Mg(2+)</name>
        <dbReference type="ChEBI" id="CHEBI:18420"/>
    </ligand>
</feature>
<organism evidence="21 22">
    <name type="scientific">Alkalimarinus sediminis</name>
    <dbReference type="NCBI Taxonomy" id="1632866"/>
    <lineage>
        <taxon>Bacteria</taxon>
        <taxon>Pseudomonadati</taxon>
        <taxon>Pseudomonadota</taxon>
        <taxon>Gammaproteobacteria</taxon>
        <taxon>Alteromonadales</taxon>
        <taxon>Alteromonadaceae</taxon>
        <taxon>Alkalimarinus</taxon>
    </lineage>
</organism>
<evidence type="ECO:0000256" key="3">
    <source>
        <dbReference type="ARBA" id="ARBA00016337"/>
    </source>
</evidence>
<keyword evidence="10 18" id="KW-0274">FAD</keyword>
<evidence type="ECO:0000256" key="15">
    <source>
        <dbReference type="ARBA" id="ARBA00031306"/>
    </source>
</evidence>
<dbReference type="GO" id="GO:0005886">
    <property type="term" value="C:plasma membrane"/>
    <property type="evidence" value="ECO:0007669"/>
    <property type="project" value="UniProtKB-SubCell"/>
</dbReference>
<comment type="similarity">
    <text evidence="1 18 20">Belongs to the ApbE family.</text>
</comment>
<evidence type="ECO:0000256" key="17">
    <source>
        <dbReference type="ARBA" id="ARBA00060485"/>
    </source>
</evidence>
<keyword evidence="11 18" id="KW-0460">Magnesium</keyword>
<dbReference type="GO" id="GO:0046872">
    <property type="term" value="F:metal ion binding"/>
    <property type="evidence" value="ECO:0007669"/>
    <property type="project" value="UniProtKB-UniRule"/>
</dbReference>
<dbReference type="Pfam" id="PF02424">
    <property type="entry name" value="ApbE"/>
    <property type="match status" value="1"/>
</dbReference>
<dbReference type="PANTHER" id="PTHR30040">
    <property type="entry name" value="THIAMINE BIOSYNTHESIS LIPOPROTEIN APBE"/>
    <property type="match status" value="1"/>
</dbReference>
<dbReference type="PANTHER" id="PTHR30040:SF2">
    <property type="entry name" value="FAD:PROTEIN FMN TRANSFERASE"/>
    <property type="match status" value="1"/>
</dbReference>
<dbReference type="KEGG" id="asem:NNL22_08025"/>
<sequence>MFSIKPAKMTMLFSIVVLAGLFISGCNPNSDSGVTRPSDVAASKIYEISGPIMGSSYHIKVVLTPDEQLLQNLRVGVSETLTRVDRLMSTYKQESEISQFNIAPQNQWFSVSAETFEVIALGQAISTKSEGYYDMTVGPLVNSWGFGPTGKPIKVPDEGQLQSALNRVGFGFLKLDAESSAISKAADIYLDLSSIAKGYAVDRVANYLEQNGVTDYLVEVGGEIRANGYKPGQETWRLAIESPTVEQRSIYKVIELTNAGLATSGDYRNYFEENGVRYSHTINPFTGKPVQHQLTSVSVVRPTSAEADAMATMFMVMGTERGYQFAVENKIAAYFIYRSATGFQSKSTLQFEKYLTQ</sequence>
<evidence type="ECO:0000256" key="10">
    <source>
        <dbReference type="ARBA" id="ARBA00022827"/>
    </source>
</evidence>
<feature type="binding site" evidence="19">
    <location>
        <position position="308"/>
    </location>
    <ligand>
        <name>Mg(2+)</name>
        <dbReference type="ChEBI" id="CHEBI:18420"/>
    </ligand>
</feature>
<protein>
    <recommendedName>
        <fullName evidence="3 18">FAD:protein FMN transferase</fullName>
        <ecNumber evidence="2 18">2.7.1.180</ecNumber>
    </recommendedName>
    <alternativeName>
        <fullName evidence="15 18">Flavin transferase</fullName>
    </alternativeName>
</protein>
<keyword evidence="4" id="KW-1003">Cell membrane</keyword>
<evidence type="ECO:0000256" key="12">
    <source>
        <dbReference type="ARBA" id="ARBA00023136"/>
    </source>
</evidence>